<comment type="caution">
    <text evidence="2">The sequence shown here is derived from an EMBL/GenBank/DDBJ whole genome shotgun (WGS) entry which is preliminary data.</text>
</comment>
<dbReference type="AlphaFoldDB" id="A0A140L3B4"/>
<keyword evidence="1" id="KW-0812">Transmembrane</keyword>
<dbReference type="Gene3D" id="2.60.320.10">
    <property type="entry name" value="N-utilization substance G protein NusG, insert domain"/>
    <property type="match status" value="1"/>
</dbReference>
<dbReference type="OrthoDB" id="47603at2"/>
<dbReference type="CDD" id="cd09846">
    <property type="entry name" value="DUF1312"/>
    <property type="match status" value="1"/>
</dbReference>
<keyword evidence="1" id="KW-1133">Transmembrane helix</keyword>
<sequence length="135" mass="15811">MVMELKAMTKWDKFLIFFILVVSLPAMFLTIFFNTSVKQKYVWIRVDGKEIKKISIGENDGGKIYEFPFGRHRGYIEVKDGVVRMLEMDRKICPDAICSDTGWIRKKYQSIICLPNKIVVGFQKEQEDEVDIISY</sequence>
<reference evidence="2 3" key="1">
    <citation type="submission" date="2015-12" db="EMBL/GenBank/DDBJ databases">
        <title>Draft genome sequence of the thermoanaerobe Thermotalea metallivorans, an isolate from the runoff channel of the Great Artesian Basin, Australia.</title>
        <authorList>
            <person name="Patel B.K."/>
        </authorList>
    </citation>
    <scope>NUCLEOTIDE SEQUENCE [LARGE SCALE GENOMIC DNA]</scope>
    <source>
        <strain evidence="2 3">B2-1</strain>
    </source>
</reference>
<proteinExistence type="predicted"/>
<dbReference type="STRING" id="520762.AN619_20090"/>
<dbReference type="EMBL" id="LOEE01000042">
    <property type="protein sequence ID" value="KXG75039.1"/>
    <property type="molecule type" value="Genomic_DNA"/>
</dbReference>
<organism evidence="2 3">
    <name type="scientific">Thermotalea metallivorans</name>
    <dbReference type="NCBI Taxonomy" id="520762"/>
    <lineage>
        <taxon>Bacteria</taxon>
        <taxon>Bacillati</taxon>
        <taxon>Bacillota</taxon>
        <taxon>Clostridia</taxon>
        <taxon>Peptostreptococcales</taxon>
        <taxon>Thermotaleaceae</taxon>
        <taxon>Thermotalea</taxon>
    </lineage>
</organism>
<dbReference type="InterPro" id="IPR038690">
    <property type="entry name" value="NusG_2_sf"/>
</dbReference>
<keyword evidence="1" id="KW-0472">Membrane</keyword>
<evidence type="ECO:0000313" key="2">
    <source>
        <dbReference type="EMBL" id="KXG75039.1"/>
    </source>
</evidence>
<keyword evidence="3" id="KW-1185">Reference proteome</keyword>
<protein>
    <submittedName>
        <fullName evidence="2">Uncharacterized protein</fullName>
    </submittedName>
</protein>
<evidence type="ECO:0000313" key="3">
    <source>
        <dbReference type="Proteomes" id="UP000070456"/>
    </source>
</evidence>
<dbReference type="Pfam" id="PF07009">
    <property type="entry name" value="NusG_II"/>
    <property type="match status" value="1"/>
</dbReference>
<name>A0A140L3B4_9FIRM</name>
<dbReference type="Proteomes" id="UP000070456">
    <property type="component" value="Unassembled WGS sequence"/>
</dbReference>
<feature type="transmembrane region" description="Helical" evidence="1">
    <location>
        <begin position="14"/>
        <end position="35"/>
    </location>
</feature>
<evidence type="ECO:0000256" key="1">
    <source>
        <dbReference type="SAM" id="Phobius"/>
    </source>
</evidence>
<accession>A0A140L3B4</accession>
<gene>
    <name evidence="2" type="ORF">AN619_20090</name>
</gene>